<dbReference type="GO" id="GO:0020037">
    <property type="term" value="F:heme binding"/>
    <property type="evidence" value="ECO:0007669"/>
    <property type="project" value="InterPro"/>
</dbReference>
<proteinExistence type="inferred from homology"/>
<dbReference type="GO" id="GO:0019825">
    <property type="term" value="F:oxygen binding"/>
    <property type="evidence" value="ECO:0007669"/>
    <property type="project" value="InterPro"/>
</dbReference>
<dbReference type="AlphaFoldDB" id="A0A0N4ZDB9"/>
<keyword evidence="3" id="KW-1185">Reference proteome</keyword>
<dbReference type="CDD" id="cd01040">
    <property type="entry name" value="Mb-like"/>
    <property type="match status" value="1"/>
</dbReference>
<evidence type="ECO:0000256" key="1">
    <source>
        <dbReference type="RuleBase" id="RU000356"/>
    </source>
</evidence>
<comment type="similarity">
    <text evidence="1">Belongs to the globin family.</text>
</comment>
<organism evidence="3 4">
    <name type="scientific">Parastrongyloides trichosuri</name>
    <name type="common">Possum-specific nematode worm</name>
    <dbReference type="NCBI Taxonomy" id="131310"/>
    <lineage>
        <taxon>Eukaryota</taxon>
        <taxon>Metazoa</taxon>
        <taxon>Ecdysozoa</taxon>
        <taxon>Nematoda</taxon>
        <taxon>Chromadorea</taxon>
        <taxon>Rhabditida</taxon>
        <taxon>Tylenchina</taxon>
        <taxon>Panagrolaimomorpha</taxon>
        <taxon>Strongyloidoidea</taxon>
        <taxon>Strongyloididae</taxon>
        <taxon>Parastrongyloides</taxon>
    </lineage>
</organism>
<keyword evidence="1" id="KW-0561">Oxygen transport</keyword>
<accession>A0A0N4ZDB9</accession>
<evidence type="ECO:0000259" key="2">
    <source>
        <dbReference type="PROSITE" id="PS01033"/>
    </source>
</evidence>
<dbReference type="Pfam" id="PF00042">
    <property type="entry name" value="Globin"/>
    <property type="match status" value="1"/>
</dbReference>
<dbReference type="InterPro" id="IPR012292">
    <property type="entry name" value="Globin/Proto"/>
</dbReference>
<dbReference type="SUPFAM" id="SSF46458">
    <property type="entry name" value="Globin-like"/>
    <property type="match status" value="1"/>
</dbReference>
<evidence type="ECO:0000313" key="4">
    <source>
        <dbReference type="WBParaSite" id="PTRK_0000556400.1"/>
    </source>
</evidence>
<reference evidence="4" key="1">
    <citation type="submission" date="2017-02" db="UniProtKB">
        <authorList>
            <consortium name="WormBaseParasite"/>
        </authorList>
    </citation>
    <scope>IDENTIFICATION</scope>
</reference>
<keyword evidence="1" id="KW-0479">Metal-binding</keyword>
<dbReference type="Gene3D" id="1.10.490.10">
    <property type="entry name" value="Globins"/>
    <property type="match status" value="1"/>
</dbReference>
<sequence>MNNAEVKALTRKSIECLKLDDEKAAVPNGLEFYKFLFKNAPQLKKFFKGAEDYTPEQVEKSDRFAKQGVRHMLSMHVLADTYDDQATFLAFTRELANKHLAFKIPDETFEAFFPLWVDFLSSKGLTAEGKAAWLQLGKTFTAEFRKHLRAH</sequence>
<dbReference type="InterPro" id="IPR000971">
    <property type="entry name" value="Globin"/>
</dbReference>
<name>A0A0N4ZDB9_PARTI</name>
<dbReference type="PROSITE" id="PS01033">
    <property type="entry name" value="GLOBIN"/>
    <property type="match status" value="1"/>
</dbReference>
<dbReference type="InterPro" id="IPR044399">
    <property type="entry name" value="Mb-like_M"/>
</dbReference>
<feature type="domain" description="Globin" evidence="2">
    <location>
        <begin position="1"/>
        <end position="149"/>
    </location>
</feature>
<evidence type="ECO:0000313" key="3">
    <source>
        <dbReference type="Proteomes" id="UP000038045"/>
    </source>
</evidence>
<dbReference type="WBParaSite" id="PTRK_0000556400.1">
    <property type="protein sequence ID" value="PTRK_0000556400.1"/>
    <property type="gene ID" value="PTRK_0000556400"/>
</dbReference>
<keyword evidence="1" id="KW-0349">Heme</keyword>
<dbReference type="InterPro" id="IPR009050">
    <property type="entry name" value="Globin-like_sf"/>
</dbReference>
<keyword evidence="1" id="KW-0813">Transport</keyword>
<keyword evidence="1" id="KW-0408">Iron</keyword>
<dbReference type="Proteomes" id="UP000038045">
    <property type="component" value="Unplaced"/>
</dbReference>
<protein>
    <submittedName>
        <fullName evidence="4">GLOBIN domain-containing protein</fullName>
    </submittedName>
</protein>
<dbReference type="GO" id="GO:0005344">
    <property type="term" value="F:oxygen carrier activity"/>
    <property type="evidence" value="ECO:0007669"/>
    <property type="project" value="UniProtKB-KW"/>
</dbReference>